<dbReference type="InterPro" id="IPR001322">
    <property type="entry name" value="Lamin_tail_dom"/>
</dbReference>
<dbReference type="Proteomes" id="UP000315471">
    <property type="component" value="Unassembled WGS sequence"/>
</dbReference>
<feature type="domain" description="LTD" evidence="2">
    <location>
        <begin position="9"/>
        <end position="150"/>
    </location>
</feature>
<dbReference type="AlphaFoldDB" id="A0A5C6DX85"/>
<feature type="chain" id="PRO_5022774288" description="LTD domain-containing protein" evidence="1">
    <location>
        <begin position="20"/>
        <end position="246"/>
    </location>
</feature>
<protein>
    <recommendedName>
        <fullName evidence="2">LTD domain-containing protein</fullName>
    </recommendedName>
</protein>
<dbReference type="PROSITE" id="PS51841">
    <property type="entry name" value="LTD"/>
    <property type="match status" value="1"/>
</dbReference>
<evidence type="ECO:0000313" key="3">
    <source>
        <dbReference type="EMBL" id="TWU41268.1"/>
    </source>
</evidence>
<accession>A0A5C6DX85</accession>
<evidence type="ECO:0000259" key="2">
    <source>
        <dbReference type="PROSITE" id="PS51841"/>
    </source>
</evidence>
<keyword evidence="1" id="KW-0732">Signal</keyword>
<name>A0A5C6DX85_9BACT</name>
<reference evidence="3 4" key="1">
    <citation type="submission" date="2019-02" db="EMBL/GenBank/DDBJ databases">
        <title>Deep-cultivation of Planctomycetes and their phenomic and genomic characterization uncovers novel biology.</title>
        <authorList>
            <person name="Wiegand S."/>
            <person name="Jogler M."/>
            <person name="Boedeker C."/>
            <person name="Pinto D."/>
            <person name="Vollmers J."/>
            <person name="Rivas-Marin E."/>
            <person name="Kohn T."/>
            <person name="Peeters S.H."/>
            <person name="Heuer A."/>
            <person name="Rast P."/>
            <person name="Oberbeckmann S."/>
            <person name="Bunk B."/>
            <person name="Jeske O."/>
            <person name="Meyerdierks A."/>
            <person name="Storesund J.E."/>
            <person name="Kallscheuer N."/>
            <person name="Luecker S."/>
            <person name="Lage O.M."/>
            <person name="Pohl T."/>
            <person name="Merkel B.J."/>
            <person name="Hornburger P."/>
            <person name="Mueller R.-W."/>
            <person name="Bruemmer F."/>
            <person name="Labrenz M."/>
            <person name="Spormann A.M."/>
            <person name="Op Den Camp H."/>
            <person name="Overmann J."/>
            <person name="Amann R."/>
            <person name="Jetten M.S.M."/>
            <person name="Mascher T."/>
            <person name="Medema M.H."/>
            <person name="Devos D.P."/>
            <person name="Kaster A.-K."/>
            <person name="Ovreas L."/>
            <person name="Rohde M."/>
            <person name="Galperin M.Y."/>
            <person name="Jogler C."/>
        </authorList>
    </citation>
    <scope>NUCLEOTIDE SEQUENCE [LARGE SCALE GENOMIC DNA]</scope>
    <source>
        <strain evidence="3 4">Q31b</strain>
    </source>
</reference>
<keyword evidence="4" id="KW-1185">Reference proteome</keyword>
<dbReference type="RefSeq" id="WP_146600111.1">
    <property type="nucleotide sequence ID" value="NZ_SJPY01000004.1"/>
</dbReference>
<evidence type="ECO:0000256" key="1">
    <source>
        <dbReference type="SAM" id="SignalP"/>
    </source>
</evidence>
<sequence precursor="true">MRVCLSLAFAALCTLPTFGANLIISEVVDGTLSGGLPKFVELTNTGTTAIDLSLYSIGNQNNSNTELGAGSLALTGTLAASDSYVISYEYSDELGDGTFFTTYGFDPDFFDTGAFINGDDRIVLFEGLADGTDPVDGTGATIVDIYGYDGVDGSGETWEYTDGYAIRNASVTTSSGIFTESEWTFGGVDSLEGADDAAKIALLLANTTPGTHVTSPVPAPSSLMGLASLGLIGLNRLRRRGRKAMR</sequence>
<dbReference type="Pfam" id="PF00932">
    <property type="entry name" value="LTD"/>
    <property type="match status" value="1"/>
</dbReference>
<gene>
    <name evidence="3" type="ORF">Q31b_27070</name>
</gene>
<evidence type="ECO:0000313" key="4">
    <source>
        <dbReference type="Proteomes" id="UP000315471"/>
    </source>
</evidence>
<proteinExistence type="predicted"/>
<dbReference type="OrthoDB" id="9773411at2"/>
<comment type="caution">
    <text evidence="3">The sequence shown here is derived from an EMBL/GenBank/DDBJ whole genome shotgun (WGS) entry which is preliminary data.</text>
</comment>
<feature type="signal peptide" evidence="1">
    <location>
        <begin position="1"/>
        <end position="19"/>
    </location>
</feature>
<organism evidence="3 4">
    <name type="scientific">Novipirellula aureliae</name>
    <dbReference type="NCBI Taxonomy" id="2527966"/>
    <lineage>
        <taxon>Bacteria</taxon>
        <taxon>Pseudomonadati</taxon>
        <taxon>Planctomycetota</taxon>
        <taxon>Planctomycetia</taxon>
        <taxon>Pirellulales</taxon>
        <taxon>Pirellulaceae</taxon>
        <taxon>Novipirellula</taxon>
    </lineage>
</organism>
<dbReference type="EMBL" id="SJPY01000004">
    <property type="protein sequence ID" value="TWU41268.1"/>
    <property type="molecule type" value="Genomic_DNA"/>
</dbReference>